<dbReference type="PANTHER" id="PTHR46558:SF11">
    <property type="entry name" value="HTH-TYPE TRANSCRIPTIONAL REGULATOR XRE"/>
    <property type="match status" value="1"/>
</dbReference>
<dbReference type="GO" id="GO:0003677">
    <property type="term" value="F:DNA binding"/>
    <property type="evidence" value="ECO:0007669"/>
    <property type="project" value="UniProtKB-KW"/>
</dbReference>
<dbReference type="Pfam" id="PF01381">
    <property type="entry name" value="HTH_3"/>
    <property type="match status" value="1"/>
</dbReference>
<dbReference type="SUPFAM" id="SSF47413">
    <property type="entry name" value="lambda repressor-like DNA-binding domains"/>
    <property type="match status" value="1"/>
</dbReference>
<accession>A0A9D2T0A4</accession>
<organism evidence="3 4">
    <name type="scientific">Candidatus Intestinimonas pullistercoris</name>
    <dbReference type="NCBI Taxonomy" id="2838623"/>
    <lineage>
        <taxon>Bacteria</taxon>
        <taxon>Bacillati</taxon>
        <taxon>Bacillota</taxon>
        <taxon>Clostridia</taxon>
        <taxon>Eubacteriales</taxon>
        <taxon>Intestinimonas</taxon>
    </lineage>
</organism>
<evidence type="ECO:0000313" key="3">
    <source>
        <dbReference type="EMBL" id="HJC41712.1"/>
    </source>
</evidence>
<keyword evidence="1" id="KW-0238">DNA-binding</keyword>
<dbReference type="SMART" id="SM00530">
    <property type="entry name" value="HTH_XRE"/>
    <property type="match status" value="1"/>
</dbReference>
<protein>
    <submittedName>
        <fullName evidence="3">Helix-turn-helix transcriptional regulator</fullName>
    </submittedName>
</protein>
<evidence type="ECO:0000259" key="2">
    <source>
        <dbReference type="PROSITE" id="PS50943"/>
    </source>
</evidence>
<dbReference type="InterPro" id="IPR001387">
    <property type="entry name" value="Cro/C1-type_HTH"/>
</dbReference>
<dbReference type="Proteomes" id="UP000823882">
    <property type="component" value="Unassembled WGS sequence"/>
</dbReference>
<sequence>MSPDFSRTLTLLRKEKGVSQRSVAKDLGISQALLSHYENGIREPGLPFVVKACDYYGVSADFLLGRTLNRDGTTIVDAESLYDYSAEKDNILRGSIMATLSKKLLVNSVGILFDLLGKVGSKEAIKACSDFLSSAVYQMFRHLYRADGTNNEDFFAVPARQFLTGLPKADMTCAEVDYVEALAARVKEAGSLPPINHDALTQSYPGAYQSLLQIIHNTGERLNHRMEVYHTETK</sequence>
<evidence type="ECO:0000313" key="4">
    <source>
        <dbReference type="Proteomes" id="UP000823882"/>
    </source>
</evidence>
<dbReference type="PROSITE" id="PS50943">
    <property type="entry name" value="HTH_CROC1"/>
    <property type="match status" value="1"/>
</dbReference>
<evidence type="ECO:0000256" key="1">
    <source>
        <dbReference type="ARBA" id="ARBA00023125"/>
    </source>
</evidence>
<reference evidence="3" key="2">
    <citation type="submission" date="2021-04" db="EMBL/GenBank/DDBJ databases">
        <authorList>
            <person name="Gilroy R."/>
        </authorList>
    </citation>
    <scope>NUCLEOTIDE SEQUENCE</scope>
    <source>
        <strain evidence="3">CHK186-1790</strain>
    </source>
</reference>
<dbReference type="Gene3D" id="1.10.260.40">
    <property type="entry name" value="lambda repressor-like DNA-binding domains"/>
    <property type="match status" value="1"/>
</dbReference>
<dbReference type="EMBL" id="DWWJ01000166">
    <property type="protein sequence ID" value="HJC41712.1"/>
    <property type="molecule type" value="Genomic_DNA"/>
</dbReference>
<proteinExistence type="predicted"/>
<feature type="domain" description="HTH cro/C1-type" evidence="2">
    <location>
        <begin position="9"/>
        <end position="63"/>
    </location>
</feature>
<gene>
    <name evidence="3" type="ORF">H9701_09215</name>
</gene>
<dbReference type="PANTHER" id="PTHR46558">
    <property type="entry name" value="TRACRIPTIONAL REGULATORY PROTEIN-RELATED-RELATED"/>
    <property type="match status" value="1"/>
</dbReference>
<dbReference type="AlphaFoldDB" id="A0A9D2T0A4"/>
<dbReference type="InterPro" id="IPR010982">
    <property type="entry name" value="Lambda_DNA-bd_dom_sf"/>
</dbReference>
<name>A0A9D2T0A4_9FIRM</name>
<dbReference type="CDD" id="cd00093">
    <property type="entry name" value="HTH_XRE"/>
    <property type="match status" value="1"/>
</dbReference>
<comment type="caution">
    <text evidence="3">The sequence shown here is derived from an EMBL/GenBank/DDBJ whole genome shotgun (WGS) entry which is preliminary data.</text>
</comment>
<reference evidence="3" key="1">
    <citation type="journal article" date="2021" name="PeerJ">
        <title>Extensive microbial diversity within the chicken gut microbiome revealed by metagenomics and culture.</title>
        <authorList>
            <person name="Gilroy R."/>
            <person name="Ravi A."/>
            <person name="Getino M."/>
            <person name="Pursley I."/>
            <person name="Horton D.L."/>
            <person name="Alikhan N.F."/>
            <person name="Baker D."/>
            <person name="Gharbi K."/>
            <person name="Hall N."/>
            <person name="Watson M."/>
            <person name="Adriaenssens E.M."/>
            <person name="Foster-Nyarko E."/>
            <person name="Jarju S."/>
            <person name="Secka A."/>
            <person name="Antonio M."/>
            <person name="Oren A."/>
            <person name="Chaudhuri R.R."/>
            <person name="La Ragione R."/>
            <person name="Hildebrand F."/>
            <person name="Pallen M.J."/>
        </authorList>
    </citation>
    <scope>NUCLEOTIDE SEQUENCE</scope>
    <source>
        <strain evidence="3">CHK186-1790</strain>
    </source>
</reference>